<protein>
    <submittedName>
        <fullName evidence="1">Uncharacterized protein</fullName>
    </submittedName>
</protein>
<dbReference type="EMBL" id="MN740017">
    <property type="protein sequence ID" value="QHT84312.1"/>
    <property type="molecule type" value="Genomic_DNA"/>
</dbReference>
<evidence type="ECO:0000313" key="1">
    <source>
        <dbReference type="EMBL" id="QHT84312.1"/>
    </source>
</evidence>
<sequence>MTTLIENNNTSFKSQFDLEKGGNKSDGFMKNDYSYLTEPSTYGREEVSVNTMHPFNYMSKFKNNPNINHVNRRDNTLVINDYHSNVVGQYAKKKEEQKSMFDNVSNPNALAGDTKIVDKISLDRFTSSLQYKANDFPDNTNIRPELIDGTPMTEVVRPREKTLEQLRGEGVNSIRLAPEGRSNETAALITGGKSTDPKTINITKYKLKSYRDQTVEDLLKTTGQITRPEWRSMVRQTNSDRSFMASIDGPAMAPVMRQTYHSDQAARPTNRTEYEDNVHIMNAANTVGGMPEMRNEQLAKPTSRTDYENNNYVSNAVSSVGGREEFRNEQLAKPTFRTDYENNTNIINAKSFVPNAEFRNEQLAKPTIRTDYENNTNIINAKSYVPNAEYRNEQSANPTYRTDYEHNTNITNSKSFVPNHEYRNEQLAKPTFRTDYENNNFMGHGNNSSVGHVYENNQAATATHRTDYENNNFTGVGYNQTNSQYKTYDDITRSGVVEEVLARDYKGGDFSFVPRQEDRTMAVNMVQNQSVEDSIDLTKRNLMGGGTDRIPQGRENIGEYNDRERREKMPPITNRVRNVAVNYIQEVPETRGYNLLEARSNINQYVPEILNNNPFINNIVYTTNAPRDIIRENTFIYDRNNNRE</sequence>
<dbReference type="AlphaFoldDB" id="A0A6C0HUV8"/>
<reference evidence="1" key="1">
    <citation type="journal article" date="2020" name="Nature">
        <title>Giant virus diversity and host interactions through global metagenomics.</title>
        <authorList>
            <person name="Schulz F."/>
            <person name="Roux S."/>
            <person name="Paez-Espino D."/>
            <person name="Jungbluth S."/>
            <person name="Walsh D.A."/>
            <person name="Denef V.J."/>
            <person name="McMahon K.D."/>
            <person name="Konstantinidis K.T."/>
            <person name="Eloe-Fadrosh E.A."/>
            <person name="Kyrpides N.C."/>
            <person name="Woyke T."/>
        </authorList>
    </citation>
    <scope>NUCLEOTIDE SEQUENCE</scope>
    <source>
        <strain evidence="1">GVMAG-M-3300023184-177</strain>
    </source>
</reference>
<name>A0A6C0HUV8_9ZZZZ</name>
<accession>A0A6C0HUV8</accession>
<organism evidence="1">
    <name type="scientific">viral metagenome</name>
    <dbReference type="NCBI Taxonomy" id="1070528"/>
    <lineage>
        <taxon>unclassified sequences</taxon>
        <taxon>metagenomes</taxon>
        <taxon>organismal metagenomes</taxon>
    </lineage>
</organism>
<proteinExistence type="predicted"/>